<dbReference type="PANTHER" id="PTHR37283">
    <property type="entry name" value="PH DOMAIN-CONTAINING PROTEIN YHR131C"/>
    <property type="match status" value="1"/>
</dbReference>
<feature type="compositionally biased region" description="Low complexity" evidence="1">
    <location>
        <begin position="382"/>
        <end position="394"/>
    </location>
</feature>
<dbReference type="PANTHER" id="PTHR37283:SF1">
    <property type="entry name" value="PH DOMAIN-CONTAINING PROTEIN YHR131C"/>
    <property type="match status" value="1"/>
</dbReference>
<protein>
    <submittedName>
        <fullName evidence="2">Uncharacterized protein</fullName>
    </submittedName>
</protein>
<feature type="region of interest" description="Disordered" evidence="1">
    <location>
        <begin position="183"/>
        <end position="208"/>
    </location>
</feature>
<evidence type="ECO:0000313" key="2">
    <source>
        <dbReference type="EMBL" id="GMM43845.1"/>
    </source>
</evidence>
<dbReference type="EMBL" id="BTGB01000001">
    <property type="protein sequence ID" value="GMM43845.1"/>
    <property type="molecule type" value="Genomic_DNA"/>
</dbReference>
<organism evidence="2 3">
    <name type="scientific">Pichia kluyveri</name>
    <name type="common">Yeast</name>
    <dbReference type="NCBI Taxonomy" id="36015"/>
    <lineage>
        <taxon>Eukaryota</taxon>
        <taxon>Fungi</taxon>
        <taxon>Dikarya</taxon>
        <taxon>Ascomycota</taxon>
        <taxon>Saccharomycotina</taxon>
        <taxon>Pichiomycetes</taxon>
        <taxon>Pichiales</taxon>
        <taxon>Pichiaceae</taxon>
        <taxon>Pichia</taxon>
    </lineage>
</organism>
<dbReference type="Proteomes" id="UP001378960">
    <property type="component" value="Unassembled WGS sequence"/>
</dbReference>
<gene>
    <name evidence="2" type="ORF">DAPK24_004200</name>
</gene>
<proteinExistence type="predicted"/>
<comment type="caution">
    <text evidence="2">The sequence shown here is derived from an EMBL/GenBank/DDBJ whole genome shotgun (WGS) entry which is preliminary data.</text>
</comment>
<keyword evidence="3" id="KW-1185">Reference proteome</keyword>
<accession>A0AAV5QXT9</accession>
<name>A0AAV5QXT9_PICKL</name>
<feature type="compositionally biased region" description="Low complexity" evidence="1">
    <location>
        <begin position="404"/>
        <end position="440"/>
    </location>
</feature>
<sequence>MLYQITDELSDLPHYHNLEVEDPPEYSASVHHLSIVYYTDETEQMRAIHMGRSFKAASFTPLLLEINSTQVNLFHIKGNYNRYIAYNFNELNPSFVDPNLNIKSKSSSKLNFIGQGIGSSKNLFSIADLNLTSTSLSFSSVSNRQNNTPNSSFLDLSTNSDCRIIQPRHALISNNSNSSLSTMFSQSNTSTMSNSTFSPTTPSLSRESSSSFSKLFDKLSFRKYTSSDKKTDNDFFSPSKGKQFLPDYSNINLSDSDKFSQDMLYIQKLLNNKPDINQILDTDYTAQDAQLLNLKSKLFKSFSLQELVKFGNAADLPSKPFALRMILPSEQFVLVSYNANVYSSIFYKLNIAKELSLDLDLRVPLPLDYCVPRRNRRRGTRQRSNTNNTRTSNRNRSDSDSTSRIRSTSTTSINSNIQPKSLTTGTVTTRSRSGSLLNNNDDGDDDEFDTTFNIDDNSVSFQPQPSIQPQVIFEDEILNDIIQLDPAEQTISSVSNISRSTSYSVFSSVERYSSQITDATILSNSLSPITSQDENDNFITTELNLSDKTPIFFEDESHFKYKELVFAVKCIKSCKNKTIPWCN</sequence>
<evidence type="ECO:0000256" key="1">
    <source>
        <dbReference type="SAM" id="MobiDB-lite"/>
    </source>
</evidence>
<dbReference type="AlphaFoldDB" id="A0AAV5QXT9"/>
<reference evidence="2 3" key="1">
    <citation type="journal article" date="2023" name="Elife">
        <title>Identification of key yeast species and microbe-microbe interactions impacting larval growth of Drosophila in the wild.</title>
        <authorList>
            <person name="Mure A."/>
            <person name="Sugiura Y."/>
            <person name="Maeda R."/>
            <person name="Honda K."/>
            <person name="Sakurai N."/>
            <person name="Takahashi Y."/>
            <person name="Watada M."/>
            <person name="Katoh T."/>
            <person name="Gotoh A."/>
            <person name="Gotoh Y."/>
            <person name="Taniguchi I."/>
            <person name="Nakamura K."/>
            <person name="Hayashi T."/>
            <person name="Katayama T."/>
            <person name="Uemura T."/>
            <person name="Hattori Y."/>
        </authorList>
    </citation>
    <scope>NUCLEOTIDE SEQUENCE [LARGE SCALE GENOMIC DNA]</scope>
    <source>
        <strain evidence="2 3">PK-24</strain>
    </source>
</reference>
<feature type="region of interest" description="Disordered" evidence="1">
    <location>
        <begin position="374"/>
        <end position="448"/>
    </location>
</feature>
<evidence type="ECO:0000313" key="3">
    <source>
        <dbReference type="Proteomes" id="UP001378960"/>
    </source>
</evidence>